<dbReference type="InterPro" id="IPR001610">
    <property type="entry name" value="PAC"/>
</dbReference>
<dbReference type="InterPro" id="IPR029787">
    <property type="entry name" value="Nucleotide_cyclase"/>
</dbReference>
<dbReference type="Gene3D" id="3.30.450.20">
    <property type="entry name" value="PAS domain"/>
    <property type="match status" value="1"/>
</dbReference>
<dbReference type="CDD" id="cd00130">
    <property type="entry name" value="PAS"/>
    <property type="match status" value="1"/>
</dbReference>
<dbReference type="InterPro" id="IPR052155">
    <property type="entry name" value="Biofilm_reg_signaling"/>
</dbReference>
<dbReference type="InterPro" id="IPR035965">
    <property type="entry name" value="PAS-like_dom_sf"/>
</dbReference>
<keyword evidence="7" id="KW-1185">Reference proteome</keyword>
<keyword evidence="1" id="KW-0812">Transmembrane</keyword>
<organism evidence="6 7">
    <name type="scientific">Deinococcus roseus</name>
    <dbReference type="NCBI Taxonomy" id="392414"/>
    <lineage>
        <taxon>Bacteria</taxon>
        <taxon>Thermotogati</taxon>
        <taxon>Deinococcota</taxon>
        <taxon>Deinococci</taxon>
        <taxon>Deinococcales</taxon>
        <taxon>Deinococcaceae</taxon>
        <taxon>Deinococcus</taxon>
    </lineage>
</organism>
<dbReference type="SMART" id="SM00091">
    <property type="entry name" value="PAS"/>
    <property type="match status" value="1"/>
</dbReference>
<dbReference type="InterPro" id="IPR043128">
    <property type="entry name" value="Rev_trsase/Diguanyl_cyclase"/>
</dbReference>
<evidence type="ECO:0000313" key="6">
    <source>
        <dbReference type="EMBL" id="GGJ29795.1"/>
    </source>
</evidence>
<keyword evidence="1" id="KW-1133">Transmembrane helix</keyword>
<dbReference type="SMART" id="SM00267">
    <property type="entry name" value="GGDEF"/>
    <property type="match status" value="1"/>
</dbReference>
<reference evidence="7" key="1">
    <citation type="journal article" date="2019" name="Int. J. Syst. Evol. Microbiol.">
        <title>The Global Catalogue of Microorganisms (GCM) 10K type strain sequencing project: providing services to taxonomists for standard genome sequencing and annotation.</title>
        <authorList>
            <consortium name="The Broad Institute Genomics Platform"/>
            <consortium name="The Broad Institute Genome Sequencing Center for Infectious Disease"/>
            <person name="Wu L."/>
            <person name="Ma J."/>
        </authorList>
    </citation>
    <scope>NUCLEOTIDE SEQUENCE [LARGE SCALE GENOMIC DNA]</scope>
    <source>
        <strain evidence="7">JCM 14370</strain>
    </source>
</reference>
<dbReference type="CDD" id="cd01948">
    <property type="entry name" value="EAL"/>
    <property type="match status" value="1"/>
</dbReference>
<dbReference type="SUPFAM" id="SSF55785">
    <property type="entry name" value="PYP-like sensor domain (PAS domain)"/>
    <property type="match status" value="1"/>
</dbReference>
<dbReference type="PROSITE" id="PS50113">
    <property type="entry name" value="PAC"/>
    <property type="match status" value="1"/>
</dbReference>
<sequence>MKKFPFPGIQQTTSAVLGLLFAFLLPLAVILVFFLSEINGRIAFSRQETAGLTYDQGASRVLEALIRQRLLMAYNLAENTTLQDPVLETELQHSVQALSSVNLQLGQQLRSTVAWEGFNSVWQNTQNQSEGSLLLRYTAQNVLVQELTGLISRVGDTSNLILDPELDSYYLMNGLINVLPALAHQRAEVVERAMQVTASKHILSSEESHLNARLQLVDDSYIHLWRSLDNALLARPQLGDALRILIQQNQKIQVLLQEKVQDNLLSKSDFNLRSQELYQMEKTALDAQFQLEHHMALQLQHLLDQRVQHLEHRRNLVLLLALIMVVFSGVGVRVVLGTLRRRQGLEANARLISSVFSTSGEAFFIADRKQGITGVNAAFQQITGYEGADVQGQPVLMLAQRAYENEVYQQLMQELMATGRWKGEVFFRRKNGHVYPVLLSVTVLTDHRGAMIGFVGSFSDITEKKEFEQSLLHLVHHDVLTGLPNRALFEDRTSQALALQQHRGGMLSVLFLNLDHFKQINESFGHATGDLILCEVAARLKQTLGQDATVARQGGDEFMLLLPEVPSWDHAGEMAQKILDVLASPYRVEDYEFALLGSIGISMFPRDGDDVKTLLKNADTAVSRAKAQGRNTFGFYTAEMNQVSLEKLRLEHDLRQAVARNELVLFYQPQVNVSTGQVVGVEALLRWQHPQLGMVSPAKFIPLAEETGLIVPIGAWVLREACAQSQKWQAWGFPPLKMSVNLSALQFKKQNVVQLVQSVLQETGLPAHLLDLEFTESLVMENTEYIIQVLQSLRDLGVQLSVDDFGTGYSSLSYLKRFPVNTVKIDRSFVQSVHHVREDAVLTRAIIALARSMNLKTVAEGVETIEQLNFLMQHNCDEVQGFYFSKPLPVFELEQLMHRQTHFEIASFEPLPQTASD</sequence>
<feature type="domain" description="PAC" evidence="3">
    <location>
        <begin position="421"/>
        <end position="473"/>
    </location>
</feature>
<dbReference type="Pfam" id="PF00563">
    <property type="entry name" value="EAL"/>
    <property type="match status" value="1"/>
</dbReference>
<gene>
    <name evidence="6" type="ORF">GCM10008938_14800</name>
</gene>
<dbReference type="Gene3D" id="3.30.70.270">
    <property type="match status" value="1"/>
</dbReference>
<feature type="domain" description="PAS" evidence="2">
    <location>
        <begin position="348"/>
        <end position="419"/>
    </location>
</feature>
<evidence type="ECO:0000259" key="4">
    <source>
        <dbReference type="PROSITE" id="PS50883"/>
    </source>
</evidence>
<evidence type="ECO:0000259" key="3">
    <source>
        <dbReference type="PROSITE" id="PS50113"/>
    </source>
</evidence>
<evidence type="ECO:0000259" key="2">
    <source>
        <dbReference type="PROSITE" id="PS50112"/>
    </source>
</evidence>
<proteinExistence type="predicted"/>
<dbReference type="NCBIfam" id="TIGR00254">
    <property type="entry name" value="GGDEF"/>
    <property type="match status" value="1"/>
</dbReference>
<dbReference type="PROSITE" id="PS50112">
    <property type="entry name" value="PAS"/>
    <property type="match status" value="1"/>
</dbReference>
<dbReference type="InterPro" id="IPR000160">
    <property type="entry name" value="GGDEF_dom"/>
</dbReference>
<dbReference type="NCBIfam" id="TIGR00229">
    <property type="entry name" value="sensory_box"/>
    <property type="match status" value="1"/>
</dbReference>
<feature type="transmembrane region" description="Helical" evidence="1">
    <location>
        <begin position="316"/>
        <end position="336"/>
    </location>
</feature>
<dbReference type="PROSITE" id="PS50887">
    <property type="entry name" value="GGDEF"/>
    <property type="match status" value="1"/>
</dbReference>
<dbReference type="Pfam" id="PF00990">
    <property type="entry name" value="GGDEF"/>
    <property type="match status" value="1"/>
</dbReference>
<dbReference type="SMART" id="SM00052">
    <property type="entry name" value="EAL"/>
    <property type="match status" value="1"/>
</dbReference>
<keyword evidence="1" id="KW-0472">Membrane</keyword>
<accession>A0ABQ2CZR0</accession>
<dbReference type="InterPro" id="IPR035919">
    <property type="entry name" value="EAL_sf"/>
</dbReference>
<dbReference type="PANTHER" id="PTHR44757:SF2">
    <property type="entry name" value="BIOFILM ARCHITECTURE MAINTENANCE PROTEIN MBAA"/>
    <property type="match status" value="1"/>
</dbReference>
<evidence type="ECO:0000259" key="5">
    <source>
        <dbReference type="PROSITE" id="PS50887"/>
    </source>
</evidence>
<evidence type="ECO:0000256" key="1">
    <source>
        <dbReference type="SAM" id="Phobius"/>
    </source>
</evidence>
<dbReference type="PROSITE" id="PS50883">
    <property type="entry name" value="EAL"/>
    <property type="match status" value="1"/>
</dbReference>
<feature type="transmembrane region" description="Helical" evidence="1">
    <location>
        <begin position="15"/>
        <end position="36"/>
    </location>
</feature>
<dbReference type="Proteomes" id="UP000632222">
    <property type="component" value="Unassembled WGS sequence"/>
</dbReference>
<dbReference type="EMBL" id="BMOD01000004">
    <property type="protein sequence ID" value="GGJ29795.1"/>
    <property type="molecule type" value="Genomic_DNA"/>
</dbReference>
<dbReference type="RefSeq" id="WP_189001922.1">
    <property type="nucleotide sequence ID" value="NZ_BMOD01000004.1"/>
</dbReference>
<dbReference type="Gene3D" id="3.20.20.450">
    <property type="entry name" value="EAL domain"/>
    <property type="match status" value="1"/>
</dbReference>
<protein>
    <recommendedName>
        <fullName evidence="8">Diguanylate cyclase</fullName>
    </recommendedName>
</protein>
<evidence type="ECO:0008006" key="8">
    <source>
        <dbReference type="Google" id="ProtNLM"/>
    </source>
</evidence>
<feature type="domain" description="GGDEF" evidence="5">
    <location>
        <begin position="505"/>
        <end position="638"/>
    </location>
</feature>
<dbReference type="PANTHER" id="PTHR44757">
    <property type="entry name" value="DIGUANYLATE CYCLASE DGCP"/>
    <property type="match status" value="1"/>
</dbReference>
<dbReference type="Pfam" id="PF13426">
    <property type="entry name" value="PAS_9"/>
    <property type="match status" value="1"/>
</dbReference>
<name>A0ABQ2CZR0_9DEIO</name>
<feature type="domain" description="EAL" evidence="4">
    <location>
        <begin position="647"/>
        <end position="901"/>
    </location>
</feature>
<evidence type="ECO:0000313" key="7">
    <source>
        <dbReference type="Proteomes" id="UP000632222"/>
    </source>
</evidence>
<dbReference type="InterPro" id="IPR001633">
    <property type="entry name" value="EAL_dom"/>
</dbReference>
<dbReference type="CDD" id="cd01949">
    <property type="entry name" value="GGDEF"/>
    <property type="match status" value="1"/>
</dbReference>
<dbReference type="SUPFAM" id="SSF55073">
    <property type="entry name" value="Nucleotide cyclase"/>
    <property type="match status" value="1"/>
</dbReference>
<dbReference type="SMART" id="SM00086">
    <property type="entry name" value="PAC"/>
    <property type="match status" value="1"/>
</dbReference>
<dbReference type="InterPro" id="IPR000014">
    <property type="entry name" value="PAS"/>
</dbReference>
<comment type="caution">
    <text evidence="6">The sequence shown here is derived from an EMBL/GenBank/DDBJ whole genome shotgun (WGS) entry which is preliminary data.</text>
</comment>
<dbReference type="SUPFAM" id="SSF141868">
    <property type="entry name" value="EAL domain-like"/>
    <property type="match status" value="1"/>
</dbReference>
<dbReference type="InterPro" id="IPR000700">
    <property type="entry name" value="PAS-assoc_C"/>
</dbReference>